<reference evidence="7 8" key="1">
    <citation type="submission" date="2024-05" db="EMBL/GenBank/DDBJ databases">
        <title>A draft genome resource for the thread blight pathogen Marasmius tenuissimus strain MS-2.</title>
        <authorList>
            <person name="Yulfo-Soto G.E."/>
            <person name="Baruah I.K."/>
            <person name="Amoako-Attah I."/>
            <person name="Bukari Y."/>
            <person name="Meinhardt L.W."/>
            <person name="Bailey B.A."/>
            <person name="Cohen S.P."/>
        </authorList>
    </citation>
    <scope>NUCLEOTIDE SEQUENCE [LARGE SCALE GENOMIC DNA]</scope>
    <source>
        <strain evidence="7 8">MS-2</strain>
    </source>
</reference>
<dbReference type="SUPFAM" id="SSF144232">
    <property type="entry name" value="HIT/MYND zinc finger-like"/>
    <property type="match status" value="1"/>
</dbReference>
<organism evidence="7 8">
    <name type="scientific">Marasmius tenuissimus</name>
    <dbReference type="NCBI Taxonomy" id="585030"/>
    <lineage>
        <taxon>Eukaryota</taxon>
        <taxon>Fungi</taxon>
        <taxon>Dikarya</taxon>
        <taxon>Basidiomycota</taxon>
        <taxon>Agaricomycotina</taxon>
        <taxon>Agaricomycetes</taxon>
        <taxon>Agaricomycetidae</taxon>
        <taxon>Agaricales</taxon>
        <taxon>Marasmiineae</taxon>
        <taxon>Marasmiaceae</taxon>
        <taxon>Marasmius</taxon>
    </lineage>
</organism>
<proteinExistence type="predicted"/>
<keyword evidence="8" id="KW-1185">Reference proteome</keyword>
<feature type="domain" description="MYND-type" evidence="6">
    <location>
        <begin position="316"/>
        <end position="357"/>
    </location>
</feature>
<dbReference type="PANTHER" id="PTHR46758">
    <property type="entry name" value="MYND DOMAIN-CONTAINING"/>
    <property type="match status" value="1"/>
</dbReference>
<evidence type="ECO:0000256" key="3">
    <source>
        <dbReference type="ARBA" id="ARBA00022833"/>
    </source>
</evidence>
<name>A0ABR2ZB08_9AGAR</name>
<dbReference type="EMBL" id="JBBXMP010000311">
    <property type="protein sequence ID" value="KAL0058460.1"/>
    <property type="molecule type" value="Genomic_DNA"/>
</dbReference>
<feature type="compositionally biased region" description="Basic and acidic residues" evidence="5">
    <location>
        <begin position="431"/>
        <end position="453"/>
    </location>
</feature>
<evidence type="ECO:0000256" key="5">
    <source>
        <dbReference type="SAM" id="MobiDB-lite"/>
    </source>
</evidence>
<protein>
    <recommendedName>
        <fullName evidence="6">MYND-type domain-containing protein</fullName>
    </recommendedName>
</protein>
<evidence type="ECO:0000313" key="7">
    <source>
        <dbReference type="EMBL" id="KAL0058460.1"/>
    </source>
</evidence>
<dbReference type="Proteomes" id="UP001437256">
    <property type="component" value="Unassembled WGS sequence"/>
</dbReference>
<gene>
    <name evidence="7" type="ORF">AAF712_014864</name>
</gene>
<keyword evidence="1" id="KW-0479">Metal-binding</keyword>
<evidence type="ECO:0000256" key="1">
    <source>
        <dbReference type="ARBA" id="ARBA00022723"/>
    </source>
</evidence>
<dbReference type="InterPro" id="IPR044508">
    <property type="entry name" value="At5g50450/At1g67340-like"/>
</dbReference>
<sequence length="453" mass="50840">MARPFGPEAMFNQAGLGIVSPESLKNQKIADDLCARRKPKEAVPYIWKAMLDENNVDIFVTATLLEPTYEESIECLDEGKRRARAILRRQYGPKAFADDGPLMEQFYYNIDTRPYMRVMQAYVRMHVEYKKYAAAVDAVVDIFRLNRGDPMGQCTWLGSLLCFTKRYADALYFAQVFMDVRTGRLPYEDLPPGGGTRFLPPRNDLYTEEEQSKLEGYEATILYTAALASFKLWSDGEHAKTFLRLAARANPKVLVKILGRIKKPENLTQCPRGINSPPCAQDYLWLSQELWMEDDVWKWISENPDAKRSVLMECGSQSCTKEETTAAQFQRCSGCKQVSYCSRKCQKDDWKAHRPECNCVQSMKIANRALATGKPVPAEVNMPIIFSDISTLGIYSQEIPKATKKNKKKKKSKKKAGGDGGGKGGVGGNEAGDRSGDEGMGRQDAHGKTGSHD</sequence>
<evidence type="ECO:0000313" key="8">
    <source>
        <dbReference type="Proteomes" id="UP001437256"/>
    </source>
</evidence>
<evidence type="ECO:0000259" key="6">
    <source>
        <dbReference type="PROSITE" id="PS50865"/>
    </source>
</evidence>
<keyword evidence="2 4" id="KW-0863">Zinc-finger</keyword>
<feature type="region of interest" description="Disordered" evidence="5">
    <location>
        <begin position="401"/>
        <end position="453"/>
    </location>
</feature>
<dbReference type="Gene3D" id="6.10.140.2220">
    <property type="match status" value="1"/>
</dbReference>
<feature type="compositionally biased region" description="Basic residues" evidence="5">
    <location>
        <begin position="402"/>
        <end position="415"/>
    </location>
</feature>
<evidence type="ECO:0000256" key="2">
    <source>
        <dbReference type="ARBA" id="ARBA00022771"/>
    </source>
</evidence>
<dbReference type="PANTHER" id="PTHR46758:SF2">
    <property type="entry name" value="OJ1485_B09.11 PROTEIN"/>
    <property type="match status" value="1"/>
</dbReference>
<dbReference type="Pfam" id="PF01753">
    <property type="entry name" value="zf-MYND"/>
    <property type="match status" value="1"/>
</dbReference>
<keyword evidence="3" id="KW-0862">Zinc</keyword>
<comment type="caution">
    <text evidence="7">The sequence shown here is derived from an EMBL/GenBank/DDBJ whole genome shotgun (WGS) entry which is preliminary data.</text>
</comment>
<accession>A0ABR2ZB08</accession>
<feature type="compositionally biased region" description="Gly residues" evidence="5">
    <location>
        <begin position="418"/>
        <end position="430"/>
    </location>
</feature>
<dbReference type="PROSITE" id="PS50865">
    <property type="entry name" value="ZF_MYND_2"/>
    <property type="match status" value="1"/>
</dbReference>
<evidence type="ECO:0000256" key="4">
    <source>
        <dbReference type="PROSITE-ProRule" id="PRU00134"/>
    </source>
</evidence>
<dbReference type="InterPro" id="IPR002893">
    <property type="entry name" value="Znf_MYND"/>
</dbReference>